<keyword evidence="3" id="KW-1185">Reference proteome</keyword>
<reference evidence="1 3" key="1">
    <citation type="journal article" date="2011" name="Nature">
        <title>The Medicago genome provides insight into the evolution of rhizobial symbioses.</title>
        <authorList>
            <person name="Young N.D."/>
            <person name="Debelle F."/>
            <person name="Oldroyd G.E."/>
            <person name="Geurts R."/>
            <person name="Cannon S.B."/>
            <person name="Udvardi M.K."/>
            <person name="Benedito V.A."/>
            <person name="Mayer K.F."/>
            <person name="Gouzy J."/>
            <person name="Schoof H."/>
            <person name="Van de Peer Y."/>
            <person name="Proost S."/>
            <person name="Cook D.R."/>
            <person name="Meyers B.C."/>
            <person name="Spannagl M."/>
            <person name="Cheung F."/>
            <person name="De Mita S."/>
            <person name="Krishnakumar V."/>
            <person name="Gundlach H."/>
            <person name="Zhou S."/>
            <person name="Mudge J."/>
            <person name="Bharti A.K."/>
            <person name="Murray J.D."/>
            <person name="Naoumkina M.A."/>
            <person name="Rosen B."/>
            <person name="Silverstein K.A."/>
            <person name="Tang H."/>
            <person name="Rombauts S."/>
            <person name="Zhao P.X."/>
            <person name="Zhou P."/>
            <person name="Barbe V."/>
            <person name="Bardou P."/>
            <person name="Bechner M."/>
            <person name="Bellec A."/>
            <person name="Berger A."/>
            <person name="Berges H."/>
            <person name="Bidwell S."/>
            <person name="Bisseling T."/>
            <person name="Choisne N."/>
            <person name="Couloux A."/>
            <person name="Denny R."/>
            <person name="Deshpande S."/>
            <person name="Dai X."/>
            <person name="Doyle J.J."/>
            <person name="Dudez A.M."/>
            <person name="Farmer A.D."/>
            <person name="Fouteau S."/>
            <person name="Franken C."/>
            <person name="Gibelin C."/>
            <person name="Gish J."/>
            <person name="Goldstein S."/>
            <person name="Gonzalez A.J."/>
            <person name="Green P.J."/>
            <person name="Hallab A."/>
            <person name="Hartog M."/>
            <person name="Hua A."/>
            <person name="Humphray S.J."/>
            <person name="Jeong D.H."/>
            <person name="Jing Y."/>
            <person name="Jocker A."/>
            <person name="Kenton S.M."/>
            <person name="Kim D.J."/>
            <person name="Klee K."/>
            <person name="Lai H."/>
            <person name="Lang C."/>
            <person name="Lin S."/>
            <person name="Macmil S.L."/>
            <person name="Magdelenat G."/>
            <person name="Matthews L."/>
            <person name="McCorrison J."/>
            <person name="Monaghan E.L."/>
            <person name="Mun J.H."/>
            <person name="Najar F.Z."/>
            <person name="Nicholson C."/>
            <person name="Noirot C."/>
            <person name="O'Bleness M."/>
            <person name="Paule C.R."/>
            <person name="Poulain J."/>
            <person name="Prion F."/>
            <person name="Qin B."/>
            <person name="Qu C."/>
            <person name="Retzel E.F."/>
            <person name="Riddle C."/>
            <person name="Sallet E."/>
            <person name="Samain S."/>
            <person name="Samson N."/>
            <person name="Sanders I."/>
            <person name="Saurat O."/>
            <person name="Scarpelli C."/>
            <person name="Schiex T."/>
            <person name="Segurens B."/>
            <person name="Severin A.J."/>
            <person name="Sherrier D.J."/>
            <person name="Shi R."/>
            <person name="Sims S."/>
            <person name="Singer S.R."/>
            <person name="Sinharoy S."/>
            <person name="Sterck L."/>
            <person name="Viollet A."/>
            <person name="Wang B.B."/>
            <person name="Wang K."/>
            <person name="Wang M."/>
            <person name="Wang X."/>
            <person name="Warfsmann J."/>
            <person name="Weissenbach J."/>
            <person name="White D.D."/>
            <person name="White J.D."/>
            <person name="Wiley G.B."/>
            <person name="Wincker P."/>
            <person name="Xing Y."/>
            <person name="Yang L."/>
            <person name="Yao Z."/>
            <person name="Ying F."/>
            <person name="Zhai J."/>
            <person name="Zhou L."/>
            <person name="Zuber A."/>
            <person name="Denarie J."/>
            <person name="Dixon R.A."/>
            <person name="May G.D."/>
            <person name="Schwartz D.C."/>
            <person name="Rogers J."/>
            <person name="Quetier F."/>
            <person name="Town C.D."/>
            <person name="Roe B.A."/>
        </authorList>
    </citation>
    <scope>NUCLEOTIDE SEQUENCE [LARGE SCALE GENOMIC DNA]</scope>
    <source>
        <strain evidence="1">A17</strain>
        <strain evidence="2 3">cv. Jemalong A17</strain>
    </source>
</reference>
<protein>
    <submittedName>
        <fullName evidence="1 2">Uncharacterized protein</fullName>
    </submittedName>
</protein>
<proteinExistence type="predicted"/>
<dbReference type="HOGENOM" id="CLU_2577412_0_0_1"/>
<evidence type="ECO:0000313" key="2">
    <source>
        <dbReference type="EnsemblPlants" id="KEH42209"/>
    </source>
</evidence>
<dbReference type="Proteomes" id="UP000002051">
    <property type="component" value="Unassembled WGS sequence"/>
</dbReference>
<sequence length="81" mass="8666">MEDVEEKGGTGPSCVSGFDVFEVDVAGKRSGGGGGEEGLDLGEIGLSGEVVMWWRNRHRRNQSQKVVVADGGYLMPPSLVW</sequence>
<reference evidence="2" key="3">
    <citation type="submission" date="2015-04" db="UniProtKB">
        <authorList>
            <consortium name="EnsemblPlants"/>
        </authorList>
    </citation>
    <scope>IDENTIFICATION</scope>
    <source>
        <strain evidence="2">cv. Jemalong A17</strain>
    </source>
</reference>
<evidence type="ECO:0000313" key="1">
    <source>
        <dbReference type="EMBL" id="KEH42209.1"/>
    </source>
</evidence>
<reference evidence="1 3" key="2">
    <citation type="journal article" date="2014" name="BMC Genomics">
        <title>An improved genome release (version Mt4.0) for the model legume Medicago truncatula.</title>
        <authorList>
            <person name="Tang H."/>
            <person name="Krishnakumar V."/>
            <person name="Bidwell S."/>
            <person name="Rosen B."/>
            <person name="Chan A."/>
            <person name="Zhou S."/>
            <person name="Gentzbittel L."/>
            <person name="Childs K.L."/>
            <person name="Yandell M."/>
            <person name="Gundlach H."/>
            <person name="Mayer K.F."/>
            <person name="Schwartz D.C."/>
            <person name="Town C.D."/>
        </authorList>
    </citation>
    <scope>GENOME REANNOTATION</scope>
    <source>
        <strain evidence="1">A17</strain>
        <strain evidence="2 3">cv. Jemalong A17</strain>
    </source>
</reference>
<dbReference type="EMBL" id="CM001217">
    <property type="protein sequence ID" value="KEH42209.1"/>
    <property type="molecule type" value="Genomic_DNA"/>
</dbReference>
<gene>
    <name evidence="1" type="ordered locus">MTR_1g063420</name>
</gene>
<dbReference type="EnsemblPlants" id="KEH42209">
    <property type="protein sequence ID" value="KEH42209"/>
    <property type="gene ID" value="MTR_1g063420"/>
</dbReference>
<dbReference type="AlphaFoldDB" id="A0A072VJI4"/>
<accession>A0A072VJI4</accession>
<evidence type="ECO:0000313" key="3">
    <source>
        <dbReference type="Proteomes" id="UP000002051"/>
    </source>
</evidence>
<name>A0A072VJI4_MEDTR</name>
<organism evidence="1 3">
    <name type="scientific">Medicago truncatula</name>
    <name type="common">Barrel medic</name>
    <name type="synonym">Medicago tribuloides</name>
    <dbReference type="NCBI Taxonomy" id="3880"/>
    <lineage>
        <taxon>Eukaryota</taxon>
        <taxon>Viridiplantae</taxon>
        <taxon>Streptophyta</taxon>
        <taxon>Embryophyta</taxon>
        <taxon>Tracheophyta</taxon>
        <taxon>Spermatophyta</taxon>
        <taxon>Magnoliopsida</taxon>
        <taxon>eudicotyledons</taxon>
        <taxon>Gunneridae</taxon>
        <taxon>Pentapetalae</taxon>
        <taxon>rosids</taxon>
        <taxon>fabids</taxon>
        <taxon>Fabales</taxon>
        <taxon>Fabaceae</taxon>
        <taxon>Papilionoideae</taxon>
        <taxon>50 kb inversion clade</taxon>
        <taxon>NPAAA clade</taxon>
        <taxon>Hologalegina</taxon>
        <taxon>IRL clade</taxon>
        <taxon>Trifolieae</taxon>
        <taxon>Medicago</taxon>
    </lineage>
</organism>